<gene>
    <name evidence="5" type="primary">fbiD</name>
    <name evidence="6" type="ORF">EV193_104484</name>
</gene>
<dbReference type="InterPro" id="IPR002835">
    <property type="entry name" value="CofC"/>
</dbReference>
<dbReference type="PANTHER" id="PTHR40392">
    <property type="entry name" value="2-PHOSPHO-L-LACTATE GUANYLYLTRANSFERASE"/>
    <property type="match status" value="1"/>
</dbReference>
<dbReference type="GO" id="GO:0005525">
    <property type="term" value="F:GTP binding"/>
    <property type="evidence" value="ECO:0007669"/>
    <property type="project" value="UniProtKB-KW"/>
</dbReference>
<evidence type="ECO:0000256" key="3">
    <source>
        <dbReference type="ARBA" id="ARBA00022741"/>
    </source>
</evidence>
<dbReference type="SUPFAM" id="SSF53448">
    <property type="entry name" value="Nucleotide-diphospho-sugar transferases"/>
    <property type="match status" value="1"/>
</dbReference>
<dbReference type="Gene3D" id="3.90.550.10">
    <property type="entry name" value="Spore Coat Polysaccharide Biosynthesis Protein SpsA, Chain A"/>
    <property type="match status" value="1"/>
</dbReference>
<dbReference type="OrthoDB" id="9151145at2"/>
<reference evidence="6 7" key="1">
    <citation type="submission" date="2019-02" db="EMBL/GenBank/DDBJ databases">
        <title>Genomic Encyclopedia of Type Strains, Phase IV (KMG-IV): sequencing the most valuable type-strain genomes for metagenomic binning, comparative biology and taxonomic classification.</title>
        <authorList>
            <person name="Goeker M."/>
        </authorList>
    </citation>
    <scope>NUCLEOTIDE SEQUENCE [LARGE SCALE GENOMIC DNA]</scope>
    <source>
        <strain evidence="6 7">DSM 101727</strain>
    </source>
</reference>
<dbReference type="Proteomes" id="UP000294257">
    <property type="component" value="Unassembled WGS sequence"/>
</dbReference>
<protein>
    <recommendedName>
        <fullName evidence="5">Phosphoenolpyruvate guanylyltransferase</fullName>
        <shortName evidence="5">PEP guanylyltransferase</shortName>
        <ecNumber evidence="5">2.7.7.105</ecNumber>
    </recommendedName>
</protein>
<comment type="catalytic activity">
    <reaction evidence="5">
        <text>phosphoenolpyruvate + GTP + H(+) = enolpyruvoyl-2-diphospho-5'-guanosine + diphosphate</text>
        <dbReference type="Rhea" id="RHEA:30519"/>
        <dbReference type="ChEBI" id="CHEBI:15378"/>
        <dbReference type="ChEBI" id="CHEBI:33019"/>
        <dbReference type="ChEBI" id="CHEBI:37565"/>
        <dbReference type="ChEBI" id="CHEBI:58702"/>
        <dbReference type="ChEBI" id="CHEBI:143701"/>
        <dbReference type="EC" id="2.7.7.105"/>
    </reaction>
</comment>
<evidence type="ECO:0000256" key="2">
    <source>
        <dbReference type="ARBA" id="ARBA00022695"/>
    </source>
</evidence>
<dbReference type="NCBIfam" id="TIGR03552">
    <property type="entry name" value="F420_cofC"/>
    <property type="match status" value="1"/>
</dbReference>
<evidence type="ECO:0000313" key="6">
    <source>
        <dbReference type="EMBL" id="RZS39267.1"/>
    </source>
</evidence>
<keyword evidence="3 5" id="KW-0547">Nucleotide-binding</keyword>
<dbReference type="PANTHER" id="PTHR40392:SF1">
    <property type="entry name" value="2-PHOSPHO-L-LACTATE GUANYLYLTRANSFERASE"/>
    <property type="match status" value="1"/>
</dbReference>
<dbReference type="UniPathway" id="UPA00071"/>
<comment type="function">
    <text evidence="5">Guanylyltransferase that catalyzes the activation of phosphoenolpyruvate (PEP) as enolpyruvoyl-2-diphospho-5'-guanosine, via the condensation of PEP with GTP. It is involved in the biosynthesis of coenzyme F420, a hydride carrier cofactor.</text>
</comment>
<dbReference type="HAMAP" id="MF_02114">
    <property type="entry name" value="CofC"/>
    <property type="match status" value="1"/>
</dbReference>
<comment type="pathway">
    <text evidence="5">Cofactor biosynthesis; coenzyme F420 biosynthesis.</text>
</comment>
<comment type="caution">
    <text evidence="6">The sequence shown here is derived from an EMBL/GenBank/DDBJ whole genome shotgun (WGS) entry which is preliminary data.</text>
</comment>
<feature type="binding site" evidence="5">
    <location>
        <position position="159"/>
    </location>
    <ligand>
        <name>phosphoenolpyruvate</name>
        <dbReference type="ChEBI" id="CHEBI:58702"/>
    </ligand>
</feature>
<keyword evidence="2 5" id="KW-0548">Nucleotidyltransferase</keyword>
<name>A0A4Q7KRZ5_9PSEU</name>
<keyword evidence="7" id="KW-1185">Reference proteome</keyword>
<dbReference type="GO" id="GO:0052645">
    <property type="term" value="P:F420-0 metabolic process"/>
    <property type="evidence" value="ECO:0007669"/>
    <property type="project" value="UniProtKB-UniRule"/>
</dbReference>
<dbReference type="RefSeq" id="WP_130344820.1">
    <property type="nucleotide sequence ID" value="NZ_SGWQ01000004.1"/>
</dbReference>
<accession>A0A4Q7KRZ5</accession>
<sequence>MKHTVDVLLAVKPLSRAKSRLRDGYPAPVGGHAGLVTAMVLDTVTAARRALGVGRVLVVTDDHALTQRLREHGVDFVDEGTATDLNAALRHGEQVLRDRGRGAVIVGALQADLPALRPTELGEALASAAGRRAYCADHHGVGTTLLIAAPGEPLDPRFGDASALAHAESGAVELTGSWPSLRRDVDTAEDLAAASALGLGEHTAAVYSPAR</sequence>
<dbReference type="AlphaFoldDB" id="A0A4Q7KRZ5"/>
<dbReference type="InterPro" id="IPR029044">
    <property type="entry name" value="Nucleotide-diphossugar_trans"/>
</dbReference>
<keyword evidence="4 5" id="KW-0342">GTP-binding</keyword>
<feature type="binding site" evidence="5">
    <location>
        <position position="162"/>
    </location>
    <ligand>
        <name>phosphoenolpyruvate</name>
        <dbReference type="ChEBI" id="CHEBI:58702"/>
    </ligand>
</feature>
<dbReference type="EMBL" id="SGWQ01000004">
    <property type="protein sequence ID" value="RZS39267.1"/>
    <property type="molecule type" value="Genomic_DNA"/>
</dbReference>
<evidence type="ECO:0000313" key="7">
    <source>
        <dbReference type="Proteomes" id="UP000294257"/>
    </source>
</evidence>
<dbReference type="EC" id="2.7.7.105" evidence="5"/>
<evidence type="ECO:0000256" key="5">
    <source>
        <dbReference type="HAMAP-Rule" id="MF_02114"/>
    </source>
</evidence>
<proteinExistence type="inferred from homology"/>
<keyword evidence="1 5" id="KW-0808">Transferase</keyword>
<evidence type="ECO:0000256" key="4">
    <source>
        <dbReference type="ARBA" id="ARBA00023134"/>
    </source>
</evidence>
<feature type="binding site" evidence="5">
    <location>
        <position position="143"/>
    </location>
    <ligand>
        <name>phosphoenolpyruvate</name>
        <dbReference type="ChEBI" id="CHEBI:58702"/>
    </ligand>
</feature>
<evidence type="ECO:0000256" key="1">
    <source>
        <dbReference type="ARBA" id="ARBA00022679"/>
    </source>
</evidence>
<comment type="similarity">
    <text evidence="5">Belongs to the CofC family.</text>
</comment>
<dbReference type="GO" id="GO:0043814">
    <property type="term" value="F:phospholactate guanylyltransferase activity"/>
    <property type="evidence" value="ECO:0007669"/>
    <property type="project" value="InterPro"/>
</dbReference>
<organism evidence="6 7">
    <name type="scientific">Herbihabitans rhizosphaerae</name>
    <dbReference type="NCBI Taxonomy" id="1872711"/>
    <lineage>
        <taxon>Bacteria</taxon>
        <taxon>Bacillati</taxon>
        <taxon>Actinomycetota</taxon>
        <taxon>Actinomycetes</taxon>
        <taxon>Pseudonocardiales</taxon>
        <taxon>Pseudonocardiaceae</taxon>
        <taxon>Herbihabitans</taxon>
    </lineage>
</organism>